<accession>A0A2W4W674</accession>
<protein>
    <recommendedName>
        <fullName evidence="3">Cyclic nucleotide-binding domain-containing protein</fullName>
    </recommendedName>
</protein>
<dbReference type="InterPro" id="IPR057930">
    <property type="entry name" value="Antitoxin_put"/>
</dbReference>
<dbReference type="AlphaFoldDB" id="A0A2W4W674"/>
<evidence type="ECO:0000313" key="1">
    <source>
        <dbReference type="EMBL" id="PZO40684.1"/>
    </source>
</evidence>
<reference evidence="1 2" key="1">
    <citation type="submission" date="2018-04" db="EMBL/GenBank/DDBJ databases">
        <authorList>
            <person name="Go L.Y."/>
            <person name="Mitchell J.A."/>
        </authorList>
    </citation>
    <scope>NUCLEOTIDE SEQUENCE [LARGE SCALE GENOMIC DNA]</scope>
    <source>
        <strain evidence="1">ULC066bin1</strain>
    </source>
</reference>
<dbReference type="Pfam" id="PF25734">
    <property type="entry name" value="RelB_like_antitoxin"/>
    <property type="match status" value="1"/>
</dbReference>
<dbReference type="EMBL" id="QBML01000014">
    <property type="protein sequence ID" value="PZO40684.1"/>
    <property type="molecule type" value="Genomic_DNA"/>
</dbReference>
<comment type="caution">
    <text evidence="1">The sequence shown here is derived from an EMBL/GenBank/DDBJ whole genome shotgun (WGS) entry which is preliminary data.</text>
</comment>
<reference evidence="1 2" key="2">
    <citation type="submission" date="2018-06" db="EMBL/GenBank/DDBJ databases">
        <title>Metagenomic assembly of (sub)arctic Cyanobacteria and their associated microbiome from non-axenic cultures.</title>
        <authorList>
            <person name="Baurain D."/>
        </authorList>
    </citation>
    <scope>NUCLEOTIDE SEQUENCE [LARGE SCALE GENOMIC DNA]</scope>
    <source>
        <strain evidence="1">ULC066bin1</strain>
    </source>
</reference>
<proteinExistence type="predicted"/>
<sequence length="65" mass="7601">MTMLEAQDLRPLLKELLREMFTQERDLLAELIYEVMEDVAMARAITEGKDSKNVERDEIFVLLEG</sequence>
<organism evidence="1 2">
    <name type="scientific">Pseudanabaena frigida</name>
    <dbReference type="NCBI Taxonomy" id="945775"/>
    <lineage>
        <taxon>Bacteria</taxon>
        <taxon>Bacillati</taxon>
        <taxon>Cyanobacteriota</taxon>
        <taxon>Cyanophyceae</taxon>
        <taxon>Pseudanabaenales</taxon>
        <taxon>Pseudanabaenaceae</taxon>
        <taxon>Pseudanabaena</taxon>
    </lineage>
</organism>
<name>A0A2W4W674_9CYAN</name>
<evidence type="ECO:0000313" key="2">
    <source>
        <dbReference type="Proteomes" id="UP000249467"/>
    </source>
</evidence>
<gene>
    <name evidence="1" type="ORF">DCF19_12245</name>
</gene>
<dbReference type="Proteomes" id="UP000249467">
    <property type="component" value="Unassembled WGS sequence"/>
</dbReference>
<evidence type="ECO:0008006" key="3">
    <source>
        <dbReference type="Google" id="ProtNLM"/>
    </source>
</evidence>